<dbReference type="GO" id="GO:0016020">
    <property type="term" value="C:membrane"/>
    <property type="evidence" value="ECO:0007669"/>
    <property type="project" value="UniProtKB-SubCell"/>
</dbReference>
<feature type="transmembrane region" description="Helical" evidence="6">
    <location>
        <begin position="227"/>
        <end position="245"/>
    </location>
</feature>
<feature type="transmembrane region" description="Helical" evidence="6">
    <location>
        <begin position="168"/>
        <end position="186"/>
    </location>
</feature>
<comment type="subcellular location">
    <subcellularLocation>
        <location evidence="1">Membrane</location>
        <topology evidence="1">Multi-pass membrane protein</topology>
    </subcellularLocation>
</comment>
<evidence type="ECO:0000313" key="8">
    <source>
        <dbReference type="Proteomes" id="UP000036947"/>
    </source>
</evidence>
<comment type="caution">
    <text evidence="7">The sequence shown here is derived from an EMBL/GenBank/DDBJ whole genome shotgun (WGS) entry which is preliminary data.</text>
</comment>
<evidence type="ECO:0000256" key="4">
    <source>
        <dbReference type="ARBA" id="ARBA00023136"/>
    </source>
</evidence>
<keyword evidence="3 6" id="KW-1133">Transmembrane helix</keyword>
<dbReference type="AlphaFoldDB" id="A0A0L0NIF3"/>
<evidence type="ECO:0000256" key="5">
    <source>
        <dbReference type="SAM" id="MobiDB-lite"/>
    </source>
</evidence>
<proteinExistence type="predicted"/>
<dbReference type="Proteomes" id="UP000036947">
    <property type="component" value="Unassembled WGS sequence"/>
</dbReference>
<protein>
    <submittedName>
        <fullName evidence="7">Putative membrane protein</fullName>
    </submittedName>
</protein>
<dbReference type="EMBL" id="LFRF01000003">
    <property type="protein sequence ID" value="KND93829.1"/>
    <property type="molecule type" value="Genomic_DNA"/>
</dbReference>
<feature type="transmembrane region" description="Helical" evidence="6">
    <location>
        <begin position="104"/>
        <end position="122"/>
    </location>
</feature>
<evidence type="ECO:0000256" key="1">
    <source>
        <dbReference type="ARBA" id="ARBA00004141"/>
    </source>
</evidence>
<name>A0A0L0NIF3_TOLOC</name>
<dbReference type="OrthoDB" id="292213at2759"/>
<feature type="transmembrane region" description="Helical" evidence="6">
    <location>
        <begin position="35"/>
        <end position="60"/>
    </location>
</feature>
<dbReference type="Gene3D" id="1.20.1280.290">
    <property type="match status" value="1"/>
</dbReference>
<dbReference type="GO" id="GO:0045332">
    <property type="term" value="P:phospholipid translocation"/>
    <property type="evidence" value="ECO:0007669"/>
    <property type="project" value="TreeGrafter"/>
</dbReference>
<feature type="region of interest" description="Disordered" evidence="5">
    <location>
        <begin position="1"/>
        <end position="28"/>
    </location>
</feature>
<dbReference type="Pfam" id="PF04193">
    <property type="entry name" value="PQ-loop"/>
    <property type="match status" value="1"/>
</dbReference>
<dbReference type="PANTHER" id="PTHR14856:SF9">
    <property type="entry name" value="PQ-LOOP REPEAT-CONTAINING PROTEIN 1"/>
    <property type="match status" value="1"/>
</dbReference>
<feature type="transmembrane region" description="Helical" evidence="6">
    <location>
        <begin position="192"/>
        <end position="215"/>
    </location>
</feature>
<evidence type="ECO:0000256" key="2">
    <source>
        <dbReference type="ARBA" id="ARBA00022692"/>
    </source>
</evidence>
<evidence type="ECO:0000256" key="6">
    <source>
        <dbReference type="SAM" id="Phobius"/>
    </source>
</evidence>
<organism evidence="7 8">
    <name type="scientific">Tolypocladium ophioglossoides (strain CBS 100239)</name>
    <name type="common">Snaketongue truffleclub</name>
    <name type="synonym">Elaphocordyceps ophioglossoides</name>
    <dbReference type="NCBI Taxonomy" id="1163406"/>
    <lineage>
        <taxon>Eukaryota</taxon>
        <taxon>Fungi</taxon>
        <taxon>Dikarya</taxon>
        <taxon>Ascomycota</taxon>
        <taxon>Pezizomycotina</taxon>
        <taxon>Sordariomycetes</taxon>
        <taxon>Hypocreomycetidae</taxon>
        <taxon>Hypocreales</taxon>
        <taxon>Ophiocordycipitaceae</taxon>
        <taxon>Tolypocladium</taxon>
    </lineage>
</organism>
<keyword evidence="8" id="KW-1185">Reference proteome</keyword>
<feature type="compositionally biased region" description="Low complexity" evidence="5">
    <location>
        <begin position="19"/>
        <end position="28"/>
    </location>
</feature>
<dbReference type="InterPro" id="IPR052241">
    <property type="entry name" value="SLC66/Scramblase_ANY1"/>
</dbReference>
<keyword evidence="4 6" id="KW-0472">Membrane</keyword>
<dbReference type="InterPro" id="IPR006603">
    <property type="entry name" value="PQ-loop_rpt"/>
</dbReference>
<dbReference type="GO" id="GO:0005829">
    <property type="term" value="C:cytosol"/>
    <property type="evidence" value="ECO:0007669"/>
    <property type="project" value="GOC"/>
</dbReference>
<reference evidence="7 8" key="1">
    <citation type="journal article" date="2015" name="BMC Genomics">
        <title>The genome of the truffle-parasite Tolypocladium ophioglossoides and the evolution of antifungal peptaibiotics.</title>
        <authorList>
            <person name="Quandt C.A."/>
            <person name="Bushley K.E."/>
            <person name="Spatafora J.W."/>
        </authorList>
    </citation>
    <scope>NUCLEOTIDE SEQUENCE [LARGE SCALE GENOMIC DNA]</scope>
    <source>
        <strain evidence="7 8">CBS 100239</strain>
    </source>
</reference>
<dbReference type="STRING" id="1163406.A0A0L0NIF3"/>
<gene>
    <name evidence="7" type="ORF">TOPH_01757</name>
</gene>
<evidence type="ECO:0000313" key="7">
    <source>
        <dbReference type="EMBL" id="KND93829.1"/>
    </source>
</evidence>
<feature type="region of interest" description="Disordered" evidence="5">
    <location>
        <begin position="295"/>
        <end position="326"/>
    </location>
</feature>
<accession>A0A0L0NIF3</accession>
<feature type="transmembrane region" description="Helical" evidence="6">
    <location>
        <begin position="72"/>
        <end position="92"/>
    </location>
</feature>
<feature type="non-terminal residue" evidence="7">
    <location>
        <position position="1"/>
    </location>
</feature>
<dbReference type="GO" id="GO:0005802">
    <property type="term" value="C:trans-Golgi network"/>
    <property type="evidence" value="ECO:0007669"/>
    <property type="project" value="TreeGrafter"/>
</dbReference>
<sequence>SPSPSPSPSPPLHPRHPRIPSSPSSLSRPGPKQVAMSWLSACAGYVAPFFIVMSPILSYGDQALSMHRKKSSAGFSLDIPLIMLIASLFRIFYWPGARFDTSLLAQSLIMVGVQMLLLKIALDHRPAPSTKGGEASLPFAGAQQEGIFSAQRPYNFWQWRSPRPYWQFILYLLGALVVCELLLTAVPPIYSLYSIIIGYIGLSVEATLPIPQILANSQSRSCKGFRLSVLVAWLGGDAMKIFWFFTATTEIPVAFKVCGIFQAGCDCFLGIQYYLYGGGEGEDIVKEHPMEEGQWSSAYKPGVNRPHSRSLSPSRRPGLFSDSEVE</sequence>
<dbReference type="GO" id="GO:0042147">
    <property type="term" value="P:retrograde transport, endosome to Golgi"/>
    <property type="evidence" value="ECO:0007669"/>
    <property type="project" value="TreeGrafter"/>
</dbReference>
<dbReference type="GO" id="GO:0005768">
    <property type="term" value="C:endosome"/>
    <property type="evidence" value="ECO:0007669"/>
    <property type="project" value="TreeGrafter"/>
</dbReference>
<evidence type="ECO:0000256" key="3">
    <source>
        <dbReference type="ARBA" id="ARBA00022989"/>
    </source>
</evidence>
<feature type="compositionally biased region" description="Pro residues" evidence="5">
    <location>
        <begin position="1"/>
        <end position="12"/>
    </location>
</feature>
<keyword evidence="2 6" id="KW-0812">Transmembrane</keyword>
<dbReference type="PANTHER" id="PTHR14856">
    <property type="entry name" value="PQ-LOOP REPEAT-CONTAINING PROTEIN 1-LIKE PROTEIN"/>
    <property type="match status" value="1"/>
</dbReference>